<dbReference type="AlphaFoldDB" id="B7Q478"/>
<dbReference type="EMBL" id="ABJB010817528">
    <property type="status" value="NOT_ANNOTATED_CDS"/>
    <property type="molecule type" value="Genomic_DNA"/>
</dbReference>
<reference evidence="2" key="2">
    <citation type="submission" date="2020-05" db="UniProtKB">
        <authorList>
            <consortium name="EnsemblMetazoa"/>
        </authorList>
    </citation>
    <scope>IDENTIFICATION</scope>
    <source>
        <strain evidence="2">wikel</strain>
    </source>
</reference>
<evidence type="ECO:0000313" key="1">
    <source>
        <dbReference type="EMBL" id="EEC13650.1"/>
    </source>
</evidence>
<dbReference type="EMBL" id="DS853601">
    <property type="protein sequence ID" value="EEC13650.1"/>
    <property type="molecule type" value="Genomic_DNA"/>
</dbReference>
<dbReference type="VEuPathDB" id="VectorBase:ISCI011723"/>
<gene>
    <name evidence="1" type="ORF">IscW_ISCW011723</name>
</gene>
<organism>
    <name type="scientific">Ixodes scapularis</name>
    <name type="common">Black-legged tick</name>
    <name type="synonym">Deer tick</name>
    <dbReference type="NCBI Taxonomy" id="6945"/>
    <lineage>
        <taxon>Eukaryota</taxon>
        <taxon>Metazoa</taxon>
        <taxon>Ecdysozoa</taxon>
        <taxon>Arthropoda</taxon>
        <taxon>Chelicerata</taxon>
        <taxon>Arachnida</taxon>
        <taxon>Acari</taxon>
        <taxon>Parasitiformes</taxon>
        <taxon>Ixodida</taxon>
        <taxon>Ixodoidea</taxon>
        <taxon>Ixodidae</taxon>
        <taxon>Ixodinae</taxon>
        <taxon>Ixodes</taxon>
    </lineage>
</organism>
<evidence type="ECO:0008006" key="4">
    <source>
        <dbReference type="Google" id="ProtNLM"/>
    </source>
</evidence>
<keyword evidence="3" id="KW-1185">Reference proteome</keyword>
<evidence type="ECO:0000313" key="3">
    <source>
        <dbReference type="Proteomes" id="UP000001555"/>
    </source>
</evidence>
<dbReference type="HOGENOM" id="CLU_1654071_0_0_1"/>
<accession>B7Q478</accession>
<proteinExistence type="predicted"/>
<dbReference type="EMBL" id="ABJB010108318">
    <property type="status" value="NOT_ANNOTATED_CDS"/>
    <property type="molecule type" value="Genomic_DNA"/>
</dbReference>
<dbReference type="VEuPathDB" id="VectorBase:ISCW011723"/>
<dbReference type="PaxDb" id="6945-B7Q478"/>
<protein>
    <recommendedName>
        <fullName evidence="4">Transposase Helix-turn-helix domain-containing protein</fullName>
    </recommendedName>
</protein>
<dbReference type="EMBL" id="ABJB010547427">
    <property type="status" value="NOT_ANNOTATED_CDS"/>
    <property type="molecule type" value="Genomic_DNA"/>
</dbReference>
<evidence type="ECO:0000313" key="2">
    <source>
        <dbReference type="EnsemblMetazoa" id="ISCW011723-PA"/>
    </source>
</evidence>
<reference evidence="1 3" key="1">
    <citation type="submission" date="2008-03" db="EMBL/GenBank/DDBJ databases">
        <title>Annotation of Ixodes scapularis.</title>
        <authorList>
            <consortium name="Ixodes scapularis Genome Project Consortium"/>
            <person name="Caler E."/>
            <person name="Hannick L.I."/>
            <person name="Bidwell S."/>
            <person name="Joardar V."/>
            <person name="Thiagarajan M."/>
            <person name="Amedeo P."/>
            <person name="Galinsky K.J."/>
            <person name="Schobel S."/>
            <person name="Inman J."/>
            <person name="Hostetler J."/>
            <person name="Miller J."/>
            <person name="Hammond M."/>
            <person name="Megy K."/>
            <person name="Lawson D."/>
            <person name="Kodira C."/>
            <person name="Sutton G."/>
            <person name="Meyer J."/>
            <person name="Hill C.A."/>
            <person name="Birren B."/>
            <person name="Nene V."/>
            <person name="Collins F."/>
            <person name="Alarcon-Chaidez F."/>
            <person name="Wikel S."/>
            <person name="Strausberg R."/>
        </authorList>
    </citation>
    <scope>NUCLEOTIDE SEQUENCE [LARGE SCALE GENOMIC DNA]</scope>
    <source>
        <strain evidence="3">Wikel</strain>
        <strain evidence="1">Wikel colony</strain>
    </source>
</reference>
<dbReference type="VEuPathDB" id="VectorBase:ISCP_030384"/>
<dbReference type="EMBL" id="ABJB010546679">
    <property type="status" value="NOT_ANNOTATED_CDS"/>
    <property type="molecule type" value="Genomic_DNA"/>
</dbReference>
<dbReference type="Proteomes" id="UP000001555">
    <property type="component" value="Unassembled WGS sequence"/>
</dbReference>
<dbReference type="InParanoid" id="B7Q478"/>
<dbReference type="EnsemblMetazoa" id="ISCW011723-RA">
    <property type="protein sequence ID" value="ISCW011723-PA"/>
    <property type="gene ID" value="ISCW011723"/>
</dbReference>
<name>B7Q478_IXOSC</name>
<sequence>MIMSDKIRTVSLYTLPQSADPDEPSDSERIWGMEGFVSDVVPRYTDTQFKEHFRMYRSTFEVLLQLTEHYLATTIGVRVPTAIKVLMTLWLLGHQESYRGAADRFGVHKSTLHFVVSEIGPAQLDGSRGTTNVVPAPKMLTVTLLTLSLAAYGKSAFTRL</sequence>
<dbReference type="OrthoDB" id="6475555at2759"/>